<comment type="caution">
    <text evidence="1">The sequence shown here is derived from an EMBL/GenBank/DDBJ whole genome shotgun (WGS) entry which is preliminary data.</text>
</comment>
<dbReference type="Proteomes" id="UP001174677">
    <property type="component" value="Chromosome 6"/>
</dbReference>
<proteinExistence type="predicted"/>
<evidence type="ECO:0000313" key="2">
    <source>
        <dbReference type="Proteomes" id="UP001174677"/>
    </source>
</evidence>
<reference evidence="1" key="1">
    <citation type="journal article" date="2023" name="Plant Biotechnol. J.">
        <title>Chromosome-level wild Hevea brasiliensis genome provides new tools for genomic-assisted breeding and valuable loci to elevate rubber yield.</title>
        <authorList>
            <person name="Cheng H."/>
            <person name="Song X."/>
            <person name="Hu Y."/>
            <person name="Wu T."/>
            <person name="Yang Q."/>
            <person name="An Z."/>
            <person name="Feng S."/>
            <person name="Deng Z."/>
            <person name="Wu W."/>
            <person name="Zeng X."/>
            <person name="Tu M."/>
            <person name="Wang X."/>
            <person name="Huang H."/>
        </authorList>
    </citation>
    <scope>NUCLEOTIDE SEQUENCE</scope>
    <source>
        <strain evidence="1">MT/VB/25A 57/8</strain>
    </source>
</reference>
<dbReference type="EMBL" id="JARPOI010000006">
    <property type="protein sequence ID" value="KAJ9178780.1"/>
    <property type="molecule type" value="Genomic_DNA"/>
</dbReference>
<organism evidence="1 2">
    <name type="scientific">Hevea brasiliensis</name>
    <name type="common">Para rubber tree</name>
    <name type="synonym">Siphonia brasiliensis</name>
    <dbReference type="NCBI Taxonomy" id="3981"/>
    <lineage>
        <taxon>Eukaryota</taxon>
        <taxon>Viridiplantae</taxon>
        <taxon>Streptophyta</taxon>
        <taxon>Embryophyta</taxon>
        <taxon>Tracheophyta</taxon>
        <taxon>Spermatophyta</taxon>
        <taxon>Magnoliopsida</taxon>
        <taxon>eudicotyledons</taxon>
        <taxon>Gunneridae</taxon>
        <taxon>Pentapetalae</taxon>
        <taxon>rosids</taxon>
        <taxon>fabids</taxon>
        <taxon>Malpighiales</taxon>
        <taxon>Euphorbiaceae</taxon>
        <taxon>Crotonoideae</taxon>
        <taxon>Micrandreae</taxon>
        <taxon>Hevea</taxon>
    </lineage>
</organism>
<keyword evidence="2" id="KW-1185">Reference proteome</keyword>
<evidence type="ECO:0000313" key="1">
    <source>
        <dbReference type="EMBL" id="KAJ9178780.1"/>
    </source>
</evidence>
<sequence length="54" mass="6448">MVFSIRGNSTVVRICEFPARQTSYRKSLRIGSRFWLPHHCQASRARSRSRNRQR</sequence>
<gene>
    <name evidence="1" type="ORF">P3X46_010636</name>
</gene>
<name>A0ABQ9MII1_HEVBR</name>
<protein>
    <submittedName>
        <fullName evidence="1">Uncharacterized protein</fullName>
    </submittedName>
</protein>
<accession>A0ABQ9MII1</accession>